<dbReference type="GeneID" id="59265505"/>
<dbReference type="AlphaFoldDB" id="A0A8H6AXT6"/>
<evidence type="ECO:0000313" key="2">
    <source>
        <dbReference type="Proteomes" id="UP000531561"/>
    </source>
</evidence>
<name>A0A8H6AXT6_9HELO</name>
<dbReference type="RefSeq" id="XP_037194670.1">
    <property type="nucleotide sequence ID" value="XM_037341813.1"/>
</dbReference>
<organism evidence="1 2">
    <name type="scientific">Botrytis fragariae</name>
    <dbReference type="NCBI Taxonomy" id="1964551"/>
    <lineage>
        <taxon>Eukaryota</taxon>
        <taxon>Fungi</taxon>
        <taxon>Dikarya</taxon>
        <taxon>Ascomycota</taxon>
        <taxon>Pezizomycotina</taxon>
        <taxon>Leotiomycetes</taxon>
        <taxon>Helotiales</taxon>
        <taxon>Sclerotiniaceae</taxon>
        <taxon>Botrytis</taxon>
    </lineage>
</organism>
<protein>
    <submittedName>
        <fullName evidence="1">Uncharacterized protein</fullName>
    </submittedName>
</protein>
<dbReference type="EMBL" id="JABFCT010000005">
    <property type="protein sequence ID" value="KAF5875724.1"/>
    <property type="molecule type" value="Genomic_DNA"/>
</dbReference>
<dbReference type="OrthoDB" id="3501272at2759"/>
<keyword evidence="2" id="KW-1185">Reference proteome</keyword>
<evidence type="ECO:0000313" key="1">
    <source>
        <dbReference type="EMBL" id="KAF5875724.1"/>
    </source>
</evidence>
<sequence>MHDLRAGITTSTSHEFPLLNPQETWWITDIINFGSALAKFPGVSYLLETCKVSSYTMHRCAGLEKIELFRAPTRHFLDTTETIPDTLNYLYLRPSIDIFMVSIDSLVRLYRIGGSIGSLCNIQQLAITGMDYNLFDDCDDEEITTLFEKLCNIVEIHCLALEKLHLVIGDTETVPFGDVKDSLELTRDLRLIEIDDDFQDFDLEEDKERQENYELESLKEEMNNTSEYVQHAMMELRGYIEQTEMLSDSDVADYWRKMKVVPAAVGWLEGEKRPQPWFPALSSVLPCYDNGAPFDTYQGIVELFEGADS</sequence>
<proteinExistence type="predicted"/>
<dbReference type="Proteomes" id="UP000531561">
    <property type="component" value="Unassembled WGS sequence"/>
</dbReference>
<comment type="caution">
    <text evidence="1">The sequence shown here is derived from an EMBL/GenBank/DDBJ whole genome shotgun (WGS) entry which is preliminary data.</text>
</comment>
<reference evidence="1 2" key="1">
    <citation type="journal article" date="2020" name="Phytopathology">
        <title>A high-quality genome resource of Botrytis fragariae, a new and rapidly spreading fungal pathogen causing strawberry gray mold in the U.S.A.</title>
        <authorList>
            <person name="Wu Y."/>
            <person name="Saski C.A."/>
            <person name="Schnabel G."/>
            <person name="Xiao S."/>
            <person name="Hu M."/>
        </authorList>
    </citation>
    <scope>NUCLEOTIDE SEQUENCE [LARGE SCALE GENOMIC DNA]</scope>
    <source>
        <strain evidence="1 2">BVB16</strain>
    </source>
</reference>
<accession>A0A8H6AXT6</accession>
<gene>
    <name evidence="1" type="ORF">Bfra_011487</name>
</gene>